<proteinExistence type="predicted"/>
<dbReference type="KEGG" id="dfa:DFA_02460"/>
<name>F4PZI3_CACFS</name>
<dbReference type="EMBL" id="GL883016">
    <property type="protein sequence ID" value="EGG19212.1"/>
    <property type="molecule type" value="Genomic_DNA"/>
</dbReference>
<evidence type="ECO:0000313" key="1">
    <source>
        <dbReference type="EMBL" id="EGG19212.1"/>
    </source>
</evidence>
<accession>F4PZI3</accession>
<dbReference type="Proteomes" id="UP000007797">
    <property type="component" value="Unassembled WGS sequence"/>
</dbReference>
<keyword evidence="2" id="KW-1185">Reference proteome</keyword>
<dbReference type="GeneID" id="14871171"/>
<gene>
    <name evidence="1" type="ORF">DFA_02460</name>
</gene>
<dbReference type="AlphaFoldDB" id="F4PZI3"/>
<evidence type="ECO:0000313" key="2">
    <source>
        <dbReference type="Proteomes" id="UP000007797"/>
    </source>
</evidence>
<dbReference type="RefSeq" id="XP_004366845.1">
    <property type="nucleotide sequence ID" value="XM_004366788.1"/>
</dbReference>
<reference evidence="2" key="1">
    <citation type="journal article" date="2011" name="Genome Res.">
        <title>Phylogeny-wide analysis of social amoeba genomes highlights ancient origins for complex intercellular communication.</title>
        <authorList>
            <person name="Heidel A.J."/>
            <person name="Lawal H.M."/>
            <person name="Felder M."/>
            <person name="Schilde C."/>
            <person name="Helps N.R."/>
            <person name="Tunggal B."/>
            <person name="Rivero F."/>
            <person name="John U."/>
            <person name="Schleicher M."/>
            <person name="Eichinger L."/>
            <person name="Platzer M."/>
            <person name="Noegel A.A."/>
            <person name="Schaap P."/>
            <person name="Gloeckner G."/>
        </authorList>
    </citation>
    <scope>NUCLEOTIDE SEQUENCE [LARGE SCALE GENOMIC DNA]</scope>
    <source>
        <strain evidence="2">SH3</strain>
    </source>
</reference>
<sequence>MNSFAIQKEILQLVVDYKLGSRKWRLSLALVSSSHLLIVQSLLSEMVLGRNEINCRQAVDLYLDIERHLTNKYCPYKRISTLTTSFYTLRILYLSSLDIDQNNNNNNKNTTSGILEKIHTLNVIASQYDQTLKANQISSMGRMLTMKNINLTRLSIDTTKWSVPVLPVDMDSMIRNPTIQLTSLCISQSGYDTSMLMLLLQTNQNTLTTIKLNAAVPETSSRINSVSHVFLQQLKNTLSLAPFRANLKRLDITVGGTDYAITSDLYSLLGQFKALRRVRIGVVRLPPHLFPIGQHVNSLGQVSGGSAVPPLKDWIRVSPMSSHLFYTLFLTSCTSLTHITTPLFTQGSTYDQARVDLINLQSLIAFNRSLVKVHWMYDMTLMPNDFKLAINVPVLKCDESALIRLDAAKSNITTLIISTMAEEYQDYIEENSKLLNLVIRLHTRRSRRSSSPSTLPQYIGGSDNNNSDDLEFTPSAFLHSIQTNNQSIQCISSTHNLYNIYPSFNWPYRYHSNRFIYQKAL</sequence>
<organism evidence="1 2">
    <name type="scientific">Cavenderia fasciculata</name>
    <name type="common">Slime mold</name>
    <name type="synonym">Dictyostelium fasciculatum</name>
    <dbReference type="NCBI Taxonomy" id="261658"/>
    <lineage>
        <taxon>Eukaryota</taxon>
        <taxon>Amoebozoa</taxon>
        <taxon>Evosea</taxon>
        <taxon>Eumycetozoa</taxon>
        <taxon>Dictyostelia</taxon>
        <taxon>Acytosteliales</taxon>
        <taxon>Cavenderiaceae</taxon>
        <taxon>Cavenderia</taxon>
    </lineage>
</organism>
<protein>
    <submittedName>
        <fullName evidence="1">Uncharacterized protein</fullName>
    </submittedName>
</protein>